<dbReference type="SUPFAM" id="SSF50353">
    <property type="entry name" value="Cytokine"/>
    <property type="match status" value="1"/>
</dbReference>
<dbReference type="GO" id="GO:0051781">
    <property type="term" value="P:positive regulation of cell division"/>
    <property type="evidence" value="ECO:0007669"/>
    <property type="project" value="UniProtKB-KW"/>
</dbReference>
<keyword evidence="7" id="KW-0202">Cytokine</keyword>
<dbReference type="InterPro" id="IPR008996">
    <property type="entry name" value="IL1/FGF"/>
</dbReference>
<dbReference type="PANTHER" id="PTHR10078:SF30">
    <property type="entry name" value="INTERLEUKIN-1 BETA"/>
    <property type="match status" value="1"/>
</dbReference>
<evidence type="ECO:0000313" key="14">
    <source>
        <dbReference type="Proteomes" id="UP000472271"/>
    </source>
</evidence>
<evidence type="ECO:0000256" key="12">
    <source>
        <dbReference type="ARBA" id="ARBA00023246"/>
    </source>
</evidence>
<reference evidence="13" key="1">
    <citation type="submission" date="2019-06" db="EMBL/GenBank/DDBJ databases">
        <authorList>
            <consortium name="Wellcome Sanger Institute Data Sharing"/>
        </authorList>
    </citation>
    <scope>NUCLEOTIDE SEQUENCE [LARGE SCALE GENOMIC DNA]</scope>
</reference>
<dbReference type="InterPro" id="IPR000975">
    <property type="entry name" value="IL-1_fam"/>
</dbReference>
<keyword evidence="9" id="KW-0666">Pyrogen</keyword>
<dbReference type="PANTHER" id="PTHR10078">
    <property type="entry name" value="INTERLEUKIN-1 FAMILY MEMBER"/>
    <property type="match status" value="1"/>
</dbReference>
<dbReference type="OrthoDB" id="8962877at2759"/>
<keyword evidence="12" id="KW-0497">Mitogen</keyword>
<evidence type="ECO:0000256" key="2">
    <source>
        <dbReference type="ARBA" id="ARBA00004514"/>
    </source>
</evidence>
<name>A0A673AQ98_9TELE</name>
<evidence type="ECO:0000256" key="5">
    <source>
        <dbReference type="ARBA" id="ARBA00014702"/>
    </source>
</evidence>
<reference evidence="13" key="2">
    <citation type="submission" date="2025-08" db="UniProtKB">
        <authorList>
            <consortium name="Ensembl"/>
        </authorList>
    </citation>
    <scope>IDENTIFICATION</scope>
</reference>
<protein>
    <recommendedName>
        <fullName evidence="5">Interleukin-1 beta</fullName>
    </recommendedName>
</protein>
<dbReference type="GO" id="GO:0010628">
    <property type="term" value="P:positive regulation of gene expression"/>
    <property type="evidence" value="ECO:0007669"/>
    <property type="project" value="TreeGrafter"/>
</dbReference>
<dbReference type="InterPro" id="IPR036034">
    <property type="entry name" value="PDZ_sf"/>
</dbReference>
<keyword evidence="11" id="KW-0458">Lysosome</keyword>
<accession>A0A673AQ98</accession>
<dbReference type="GeneID" id="115437597"/>
<dbReference type="CDD" id="cd00100">
    <property type="entry name" value="beta-trefoil_IL1"/>
    <property type="match status" value="1"/>
</dbReference>
<evidence type="ECO:0000256" key="11">
    <source>
        <dbReference type="ARBA" id="ARBA00023228"/>
    </source>
</evidence>
<keyword evidence="8" id="KW-0964">Secreted</keyword>
<reference evidence="13" key="3">
    <citation type="submission" date="2025-09" db="UniProtKB">
        <authorList>
            <consortium name="Ensembl"/>
        </authorList>
    </citation>
    <scope>IDENTIFICATION</scope>
</reference>
<sequence length="357" mass="40437">MDLQESWVKGGILITHDVQEGKHQYEVKNIIKSRRGIGDKSFVRRGDKLLQVNGSDLHDVDPEELAQKLAEGNPMLTVHKAIKKKEHTDSSSPAENVMYPYDKEKMLLNFRMEMTKEEDLGRDEGGVDGTTVEDECKEENGESEQDGDFLIVTMTKTSVSVLAGRSCDTVSPCQECHGVGCNYSDVVMVTESSTVTLVPRGGGSFKRVKVFDASVEHVASHMFLRSLCLQKTVYASPNPEMITIYYYKSDFKKFRGIPVVLNFTGSDCFLKCSKEEERILLQVEVCEKQKLQKISKSDEGTLSFVFYMKGDRTDDRTFESALHLGWFIQIVNTDSVEVTEKERPEEDNHFRVIIQKN</sequence>
<evidence type="ECO:0000256" key="8">
    <source>
        <dbReference type="ARBA" id="ARBA00022525"/>
    </source>
</evidence>
<evidence type="ECO:0000256" key="9">
    <source>
        <dbReference type="ARBA" id="ARBA00022620"/>
    </source>
</evidence>
<organism evidence="13 14">
    <name type="scientific">Sphaeramia orbicularis</name>
    <name type="common">orbiculate cardinalfish</name>
    <dbReference type="NCBI Taxonomy" id="375764"/>
    <lineage>
        <taxon>Eukaryota</taxon>
        <taxon>Metazoa</taxon>
        <taxon>Chordata</taxon>
        <taxon>Craniata</taxon>
        <taxon>Vertebrata</taxon>
        <taxon>Euteleostomi</taxon>
        <taxon>Actinopterygii</taxon>
        <taxon>Neopterygii</taxon>
        <taxon>Teleostei</taxon>
        <taxon>Neoteleostei</taxon>
        <taxon>Acanthomorphata</taxon>
        <taxon>Gobiaria</taxon>
        <taxon>Kurtiformes</taxon>
        <taxon>Apogonoidei</taxon>
        <taxon>Apogonidae</taxon>
        <taxon>Apogoninae</taxon>
        <taxon>Sphaeramia</taxon>
    </lineage>
</organism>
<dbReference type="Gene3D" id="2.80.10.50">
    <property type="match status" value="1"/>
</dbReference>
<comment type="subcellular location">
    <subcellularLocation>
        <location evidence="2">Cytoplasm</location>
        <location evidence="2">Cytosol</location>
    </subcellularLocation>
    <subcellularLocation>
        <location evidence="1">Lysosome</location>
    </subcellularLocation>
    <subcellularLocation>
        <location evidence="3">Secreted</location>
        <location evidence="3">Extracellular exosome</location>
    </subcellularLocation>
</comment>
<dbReference type="Pfam" id="PF00340">
    <property type="entry name" value="IL1"/>
    <property type="match status" value="1"/>
</dbReference>
<dbReference type="GO" id="GO:0005125">
    <property type="term" value="F:cytokine activity"/>
    <property type="evidence" value="ECO:0007669"/>
    <property type="project" value="UniProtKB-KW"/>
</dbReference>
<evidence type="ECO:0000256" key="4">
    <source>
        <dbReference type="ARBA" id="ARBA00010448"/>
    </source>
</evidence>
<keyword evidence="14" id="KW-1185">Reference proteome</keyword>
<dbReference type="InParanoid" id="A0A673AQ98"/>
<dbReference type="GO" id="GO:0019221">
    <property type="term" value="P:cytokine-mediated signaling pathway"/>
    <property type="evidence" value="ECO:0007669"/>
    <property type="project" value="TreeGrafter"/>
</dbReference>
<dbReference type="GO" id="GO:0048246">
    <property type="term" value="P:macrophage chemotaxis"/>
    <property type="evidence" value="ECO:0007669"/>
    <property type="project" value="TreeGrafter"/>
</dbReference>
<evidence type="ECO:0000256" key="7">
    <source>
        <dbReference type="ARBA" id="ARBA00022514"/>
    </source>
</evidence>
<evidence type="ECO:0000313" key="13">
    <source>
        <dbReference type="Ensembl" id="ENSSORP00005031444.1"/>
    </source>
</evidence>
<proteinExistence type="inferred from homology"/>
<evidence type="ECO:0000256" key="1">
    <source>
        <dbReference type="ARBA" id="ARBA00004371"/>
    </source>
</evidence>
<keyword evidence="10" id="KW-0395">Inflammatory response</keyword>
<dbReference type="Proteomes" id="UP000472271">
    <property type="component" value="Chromosome 3"/>
</dbReference>
<dbReference type="GO" id="GO:1901222">
    <property type="term" value="P:regulation of non-canonical NF-kappaB signal transduction"/>
    <property type="evidence" value="ECO:0007669"/>
    <property type="project" value="TreeGrafter"/>
</dbReference>
<dbReference type="GO" id="GO:0005764">
    <property type="term" value="C:lysosome"/>
    <property type="evidence" value="ECO:0007669"/>
    <property type="project" value="UniProtKB-SubCell"/>
</dbReference>
<dbReference type="GO" id="GO:0001660">
    <property type="term" value="P:fever generation"/>
    <property type="evidence" value="ECO:0007669"/>
    <property type="project" value="UniProtKB-KW"/>
</dbReference>
<keyword evidence="6" id="KW-0963">Cytoplasm</keyword>
<evidence type="ECO:0000256" key="3">
    <source>
        <dbReference type="ARBA" id="ARBA00004550"/>
    </source>
</evidence>
<dbReference type="GO" id="GO:0005829">
    <property type="term" value="C:cytosol"/>
    <property type="evidence" value="ECO:0007669"/>
    <property type="project" value="UniProtKB-SubCell"/>
</dbReference>
<dbReference type="GO" id="GO:0005615">
    <property type="term" value="C:extracellular space"/>
    <property type="evidence" value="ECO:0007669"/>
    <property type="project" value="UniProtKB-KW"/>
</dbReference>
<dbReference type="GO" id="GO:0006955">
    <property type="term" value="P:immune response"/>
    <property type="evidence" value="ECO:0007669"/>
    <property type="project" value="InterPro"/>
</dbReference>
<evidence type="ECO:0000256" key="10">
    <source>
        <dbReference type="ARBA" id="ARBA00023198"/>
    </source>
</evidence>
<dbReference type="GO" id="GO:0042119">
    <property type="term" value="P:neutrophil activation"/>
    <property type="evidence" value="ECO:0007669"/>
    <property type="project" value="TreeGrafter"/>
</dbReference>
<dbReference type="SUPFAM" id="SSF50156">
    <property type="entry name" value="PDZ domain-like"/>
    <property type="match status" value="1"/>
</dbReference>
<dbReference type="Ensembl" id="ENSSORT00005032322.1">
    <property type="protein sequence ID" value="ENSSORP00005031444.1"/>
    <property type="gene ID" value="ENSSORG00005014958.1"/>
</dbReference>
<gene>
    <name evidence="13" type="primary">LOC115437597</name>
</gene>
<comment type="similarity">
    <text evidence="4">Belongs to the IL-1 family.</text>
</comment>
<dbReference type="RefSeq" id="XP_030016744.1">
    <property type="nucleotide sequence ID" value="XM_030160884.1"/>
</dbReference>
<dbReference type="AlphaFoldDB" id="A0A673AQ98"/>
<evidence type="ECO:0000256" key="6">
    <source>
        <dbReference type="ARBA" id="ARBA00022490"/>
    </source>
</evidence>
<dbReference type="GO" id="GO:0071222">
    <property type="term" value="P:cellular response to lipopolysaccharide"/>
    <property type="evidence" value="ECO:0007669"/>
    <property type="project" value="TreeGrafter"/>
</dbReference>